<dbReference type="Proteomes" id="UP000830768">
    <property type="component" value="Chromosome 10"/>
</dbReference>
<sequence>MGRFSGCMSRFRKETSDISRERLGQGASVVDGQAATGIEKLSKGVVVALIDDGVDSYDPAFSGRAIEDKTFDYQDGGVGQYYISAKGHGTEMARTILKVCPMANIYSIRLKTHISPETGHSTIDATSAAFVIEAALEKKASIISMSWTIPINATEHYPSAYKRQRFFLIGAAHDDGSAYGHAGKDNDFIFPGVSVNTSGRNSLPLYLAEKTSSTKELTGSSIATALAADLAAMITYCFKASALGIVSARTQQGKEYISGPELVKPGDVGKISEHEVLKAAFSRFGNMENGQFIPVWNRFGPTSDVLEGEIKYESKLTYIINLYSNLIEH</sequence>
<dbReference type="EMBL" id="CP090038">
    <property type="protein sequence ID" value="UPL00847.1"/>
    <property type="molecule type" value="Genomic_DNA"/>
</dbReference>
<reference evidence="1" key="1">
    <citation type="submission" date="2021-11" db="EMBL/GenBank/DDBJ databases">
        <title>Fusarium solani-melongenae Genome sequencing and assembly.</title>
        <authorList>
            <person name="Xie S."/>
            <person name="Huang L."/>
            <person name="Zhang X."/>
        </authorList>
    </citation>
    <scope>NUCLEOTIDE SEQUENCE</scope>
    <source>
        <strain evidence="1">CRI 24-3</strain>
    </source>
</reference>
<keyword evidence="2" id="KW-1185">Reference proteome</keyword>
<proteinExistence type="predicted"/>
<name>A0ACD3ZI99_FUSSC</name>
<organism evidence="1 2">
    <name type="scientific">Fusarium solani subsp. cucurbitae</name>
    <name type="common">Neocosmosporum cucurbitae</name>
    <dbReference type="NCBI Taxonomy" id="2747967"/>
    <lineage>
        <taxon>Eukaryota</taxon>
        <taxon>Fungi</taxon>
        <taxon>Dikarya</taxon>
        <taxon>Ascomycota</taxon>
        <taxon>Pezizomycotina</taxon>
        <taxon>Sordariomycetes</taxon>
        <taxon>Hypocreomycetidae</taxon>
        <taxon>Hypocreales</taxon>
        <taxon>Nectriaceae</taxon>
        <taxon>Fusarium</taxon>
        <taxon>Fusarium solani species complex</taxon>
    </lineage>
</organism>
<evidence type="ECO:0000313" key="1">
    <source>
        <dbReference type="EMBL" id="UPL00847.1"/>
    </source>
</evidence>
<protein>
    <submittedName>
        <fullName evidence="1">Uncharacterized protein</fullName>
    </submittedName>
</protein>
<evidence type="ECO:0000313" key="2">
    <source>
        <dbReference type="Proteomes" id="UP000830768"/>
    </source>
</evidence>
<accession>A0ACD3ZI99</accession>
<gene>
    <name evidence="1" type="ORF">LCI18_011781</name>
</gene>